<dbReference type="AlphaFoldDB" id="A0ABD0YUT8"/>
<feature type="transmembrane region" description="Helical" evidence="1">
    <location>
        <begin position="64"/>
        <end position="81"/>
    </location>
</feature>
<comment type="caution">
    <text evidence="2">The sequence shown here is derived from an EMBL/GenBank/DDBJ whole genome shotgun (WGS) entry which is preliminary data.</text>
</comment>
<evidence type="ECO:0000256" key="1">
    <source>
        <dbReference type="SAM" id="Phobius"/>
    </source>
</evidence>
<evidence type="ECO:0000313" key="3">
    <source>
        <dbReference type="Proteomes" id="UP001558652"/>
    </source>
</evidence>
<feature type="transmembrane region" description="Helical" evidence="1">
    <location>
        <begin position="136"/>
        <end position="157"/>
    </location>
</feature>
<keyword evidence="1" id="KW-0812">Transmembrane</keyword>
<dbReference type="EMBL" id="JBFDAA010000003">
    <property type="protein sequence ID" value="KAL1138994.1"/>
    <property type="molecule type" value="Genomic_DNA"/>
</dbReference>
<gene>
    <name evidence="2" type="ORF">AAG570_009055</name>
</gene>
<accession>A0ABD0YUT8</accession>
<proteinExistence type="predicted"/>
<protein>
    <submittedName>
        <fullName evidence="2">Uncharacterized protein</fullName>
    </submittedName>
</protein>
<sequence length="230" mass="25699">MTSINQKKERILAEEGTTANKIRLTYRLFVISADNGDQHKHFRIYELAAGCYGPRTSKMALSRALLLALVLVGLISVGLAFDSRPYENKPTKPFNPPFPSTPPWAGRYRRAPAYLEDLDYQYQPESVDGARTNIMALSRALLLALVLVGLIAVGLAFDSRPYENKPTKPFNPPFPTTPPWAGRYRRAPAYLEDLDYPYQPESVDGARYRRFTAPIVVVPLPAPPPPPPMA</sequence>
<keyword evidence="3" id="KW-1185">Reference proteome</keyword>
<dbReference type="Proteomes" id="UP001558652">
    <property type="component" value="Unassembled WGS sequence"/>
</dbReference>
<keyword evidence="1" id="KW-1133">Transmembrane helix</keyword>
<name>A0ABD0YUT8_9HEMI</name>
<organism evidence="2 3">
    <name type="scientific">Ranatra chinensis</name>
    <dbReference type="NCBI Taxonomy" id="642074"/>
    <lineage>
        <taxon>Eukaryota</taxon>
        <taxon>Metazoa</taxon>
        <taxon>Ecdysozoa</taxon>
        <taxon>Arthropoda</taxon>
        <taxon>Hexapoda</taxon>
        <taxon>Insecta</taxon>
        <taxon>Pterygota</taxon>
        <taxon>Neoptera</taxon>
        <taxon>Paraneoptera</taxon>
        <taxon>Hemiptera</taxon>
        <taxon>Heteroptera</taxon>
        <taxon>Panheteroptera</taxon>
        <taxon>Nepomorpha</taxon>
        <taxon>Nepidae</taxon>
        <taxon>Ranatrinae</taxon>
        <taxon>Ranatra</taxon>
    </lineage>
</organism>
<keyword evidence="1" id="KW-0472">Membrane</keyword>
<reference evidence="2 3" key="1">
    <citation type="submission" date="2024-07" db="EMBL/GenBank/DDBJ databases">
        <title>Chromosome-level genome assembly of the water stick insect Ranatra chinensis (Heteroptera: Nepidae).</title>
        <authorList>
            <person name="Liu X."/>
        </authorList>
    </citation>
    <scope>NUCLEOTIDE SEQUENCE [LARGE SCALE GENOMIC DNA]</scope>
    <source>
        <strain evidence="2">Cailab_2021Rc</strain>
        <tissue evidence="2">Muscle</tissue>
    </source>
</reference>
<evidence type="ECO:0000313" key="2">
    <source>
        <dbReference type="EMBL" id="KAL1138994.1"/>
    </source>
</evidence>